<evidence type="ECO:0000313" key="2">
    <source>
        <dbReference type="EMBL" id="MBK7417461.1"/>
    </source>
</evidence>
<dbReference type="GO" id="GO:0002161">
    <property type="term" value="F:aminoacyl-tRNA deacylase activity"/>
    <property type="evidence" value="ECO:0007669"/>
    <property type="project" value="InterPro"/>
</dbReference>
<protein>
    <submittedName>
        <fullName evidence="2">YbaK/EbsC family protein</fullName>
    </submittedName>
</protein>
<dbReference type="Pfam" id="PF04073">
    <property type="entry name" value="tRNA_edit"/>
    <property type="match status" value="1"/>
</dbReference>
<feature type="domain" description="YbaK/aminoacyl-tRNA synthetase-associated" evidence="1">
    <location>
        <begin position="30"/>
        <end position="149"/>
    </location>
</feature>
<dbReference type="InterPro" id="IPR036754">
    <property type="entry name" value="YbaK/aa-tRNA-synt-asso_dom_sf"/>
</dbReference>
<evidence type="ECO:0000313" key="3">
    <source>
        <dbReference type="Proteomes" id="UP000739411"/>
    </source>
</evidence>
<dbReference type="AlphaFoldDB" id="A0A935KEW4"/>
<dbReference type="InterPro" id="IPR007214">
    <property type="entry name" value="YbaK/aa-tRNA-synth-assoc-dom"/>
</dbReference>
<dbReference type="Proteomes" id="UP000739411">
    <property type="component" value="Unassembled WGS sequence"/>
</dbReference>
<sequence length="162" mass="17180">MKPAQHPTALRTQQLLVEAGISTQVVEFEQPTRTSAEAATAVGCTVAEIAKSVVFRAKSSGQAVVVVASGDNRVCEEKVAKLVGEKLGRANAEFVREATGYAIGGVSPLGHTNPVKMLLDVDLQSYKTVWAAAGTPFSVFPLTPNELEKITGAQWADIRLES</sequence>
<organism evidence="2 3">
    <name type="scientific">Candidatus Dechloromonas phosphorivorans</name>
    <dbReference type="NCBI Taxonomy" id="2899244"/>
    <lineage>
        <taxon>Bacteria</taxon>
        <taxon>Pseudomonadati</taxon>
        <taxon>Pseudomonadota</taxon>
        <taxon>Betaproteobacteria</taxon>
        <taxon>Rhodocyclales</taxon>
        <taxon>Azonexaceae</taxon>
        <taxon>Dechloromonas</taxon>
    </lineage>
</organism>
<accession>A0A935KEW4</accession>
<reference evidence="2 3" key="1">
    <citation type="submission" date="2020-10" db="EMBL/GenBank/DDBJ databases">
        <title>Connecting structure to function with the recovery of over 1000 high-quality activated sludge metagenome-assembled genomes encoding full-length rRNA genes using long-read sequencing.</title>
        <authorList>
            <person name="Singleton C.M."/>
            <person name="Petriglieri F."/>
            <person name="Kristensen J.M."/>
            <person name="Kirkegaard R.H."/>
            <person name="Michaelsen T.Y."/>
            <person name="Andersen M.H."/>
            <person name="Karst S.M."/>
            <person name="Dueholm M.S."/>
            <person name="Nielsen P.H."/>
            <person name="Albertsen M."/>
        </authorList>
    </citation>
    <scope>NUCLEOTIDE SEQUENCE [LARGE SCALE GENOMIC DNA]</scope>
    <source>
        <strain evidence="2">EsbW_18-Q3-R4-48_BATAC.463</strain>
    </source>
</reference>
<comment type="caution">
    <text evidence="2">The sequence shown here is derived from an EMBL/GenBank/DDBJ whole genome shotgun (WGS) entry which is preliminary data.</text>
</comment>
<evidence type="ECO:0000259" key="1">
    <source>
        <dbReference type="Pfam" id="PF04073"/>
    </source>
</evidence>
<dbReference type="Gene3D" id="3.90.960.10">
    <property type="entry name" value="YbaK/aminoacyl-tRNA synthetase-associated domain"/>
    <property type="match status" value="1"/>
</dbReference>
<name>A0A935KEW4_9RHOO</name>
<dbReference type="PANTHER" id="PTHR30411:SF1">
    <property type="entry name" value="CYTOPLASMIC PROTEIN"/>
    <property type="match status" value="1"/>
</dbReference>
<proteinExistence type="predicted"/>
<dbReference type="PANTHER" id="PTHR30411">
    <property type="entry name" value="CYTOPLASMIC PROTEIN"/>
    <property type="match status" value="1"/>
</dbReference>
<gene>
    <name evidence="2" type="ORF">IPJ38_22620</name>
</gene>
<dbReference type="SUPFAM" id="SSF55826">
    <property type="entry name" value="YbaK/ProRS associated domain"/>
    <property type="match status" value="1"/>
</dbReference>
<dbReference type="CDD" id="cd04333">
    <property type="entry name" value="ProX_deacylase"/>
    <property type="match status" value="1"/>
</dbReference>
<dbReference type="EMBL" id="JADJMS010000052">
    <property type="protein sequence ID" value="MBK7417461.1"/>
    <property type="molecule type" value="Genomic_DNA"/>
</dbReference>